<evidence type="ECO:0000313" key="2">
    <source>
        <dbReference type="EMBL" id="BBM85112.1"/>
    </source>
</evidence>
<dbReference type="Proteomes" id="UP000326354">
    <property type="component" value="Chromosome"/>
</dbReference>
<feature type="region of interest" description="Disordered" evidence="1">
    <location>
        <begin position="57"/>
        <end position="152"/>
    </location>
</feature>
<dbReference type="InterPro" id="IPR011990">
    <property type="entry name" value="TPR-like_helical_dom_sf"/>
</dbReference>
<dbReference type="EMBL" id="AP019860">
    <property type="protein sequence ID" value="BBM85112.1"/>
    <property type="molecule type" value="Genomic_DNA"/>
</dbReference>
<feature type="region of interest" description="Disordered" evidence="1">
    <location>
        <begin position="362"/>
        <end position="394"/>
    </location>
</feature>
<gene>
    <name evidence="2" type="ORF">UABAM_03475</name>
</gene>
<proteinExistence type="predicted"/>
<name>A0A5S9F431_UABAM</name>
<sequence length="476" mass="55370">MKKLTGFITLWVVFFSILWILDENGLFSYRTIEIFFGEELSLPEGYSTEKVDIASLGRRKAQKQRSQKVSERDDQDRKETPMKPRKIAERNTQKNPRKTQRKTPEKNSLLPREVRDHQKNTQKNPRNTQRKEPQRNPTLPHRHNPREQLSGRVPDHILPLYHRGDFFTCLNEINTHVAKNGTSAALTEFTRKCEALTLLIEDLPQKANFTGKVTYITMSNGKKYVGKVVENGVSSITFQGEWGTFPLPKSRIARQAEVDVEFHRSQLAKKYKVDVRTLSPKNFKAIMDYVGETFGDNMPHLIVYMVEILERRNLNLIDDLLEYKAGKIYRSYLWCQTMGQERRARTFRSKILDKYPRTQAAKDLKAQSTQKAATPARVANRRPQQTKKLPKARGKASKIVAKANKYYSTAYKHLKKSFPGQPNADRELAKAKENFQEACKYYQKALSLQPNNTTLQKQLQQSMEYYHHCIKQTRLE</sequence>
<evidence type="ECO:0000313" key="3">
    <source>
        <dbReference type="Proteomes" id="UP000326354"/>
    </source>
</evidence>
<accession>A0A5S9F431</accession>
<protein>
    <recommendedName>
        <fullName evidence="4">Tetratricopeptide repeat protein</fullName>
    </recommendedName>
</protein>
<feature type="compositionally biased region" description="Basic residues" evidence="1">
    <location>
        <begin position="57"/>
        <end position="66"/>
    </location>
</feature>
<feature type="compositionally biased region" description="Basic and acidic residues" evidence="1">
    <location>
        <begin position="68"/>
        <end position="92"/>
    </location>
</feature>
<reference evidence="2 3" key="1">
    <citation type="submission" date="2019-08" db="EMBL/GenBank/DDBJ databases">
        <title>Complete genome sequence of Candidatus Uab amorphum.</title>
        <authorList>
            <person name="Shiratori T."/>
            <person name="Suzuki S."/>
            <person name="Kakizawa Y."/>
            <person name="Ishida K."/>
        </authorList>
    </citation>
    <scope>NUCLEOTIDE SEQUENCE [LARGE SCALE GENOMIC DNA]</scope>
    <source>
        <strain evidence="2 3">SRT547</strain>
    </source>
</reference>
<feature type="compositionally biased region" description="Basic residues" evidence="1">
    <location>
        <begin position="384"/>
        <end position="394"/>
    </location>
</feature>
<organism evidence="2 3">
    <name type="scientific">Uabimicrobium amorphum</name>
    <dbReference type="NCBI Taxonomy" id="2596890"/>
    <lineage>
        <taxon>Bacteria</taxon>
        <taxon>Pseudomonadati</taxon>
        <taxon>Planctomycetota</taxon>
        <taxon>Candidatus Uabimicrobiia</taxon>
        <taxon>Candidatus Uabimicrobiales</taxon>
        <taxon>Candidatus Uabimicrobiaceae</taxon>
        <taxon>Candidatus Uabimicrobium</taxon>
    </lineage>
</organism>
<dbReference type="AlphaFoldDB" id="A0A5S9F431"/>
<dbReference type="KEGG" id="uam:UABAM_03475"/>
<dbReference type="RefSeq" id="WP_151969232.1">
    <property type="nucleotide sequence ID" value="NZ_AP019860.1"/>
</dbReference>
<evidence type="ECO:0008006" key="4">
    <source>
        <dbReference type="Google" id="ProtNLM"/>
    </source>
</evidence>
<evidence type="ECO:0000256" key="1">
    <source>
        <dbReference type="SAM" id="MobiDB-lite"/>
    </source>
</evidence>
<keyword evidence="3" id="KW-1185">Reference proteome</keyword>
<dbReference type="SUPFAM" id="SSF48452">
    <property type="entry name" value="TPR-like"/>
    <property type="match status" value="1"/>
</dbReference>